<dbReference type="Proteomes" id="UP000886824">
    <property type="component" value="Unassembled WGS sequence"/>
</dbReference>
<dbReference type="GO" id="GO:0000976">
    <property type="term" value="F:transcription cis-regulatory region binding"/>
    <property type="evidence" value="ECO:0007669"/>
    <property type="project" value="TreeGrafter"/>
</dbReference>
<evidence type="ECO:0000259" key="11">
    <source>
        <dbReference type="PROSITE" id="PS50110"/>
    </source>
</evidence>
<dbReference type="CDD" id="cd00383">
    <property type="entry name" value="trans_reg_C"/>
    <property type="match status" value="1"/>
</dbReference>
<reference evidence="13" key="2">
    <citation type="submission" date="2021-04" db="EMBL/GenBank/DDBJ databases">
        <authorList>
            <person name="Gilroy R."/>
        </authorList>
    </citation>
    <scope>NUCLEOTIDE SEQUENCE</scope>
    <source>
        <strain evidence="13">CHK33-7979</strain>
    </source>
</reference>
<dbReference type="GO" id="GO:0000156">
    <property type="term" value="F:phosphorelay response regulator activity"/>
    <property type="evidence" value="ECO:0007669"/>
    <property type="project" value="TreeGrafter"/>
</dbReference>
<evidence type="ECO:0000256" key="5">
    <source>
        <dbReference type="ARBA" id="ARBA00023125"/>
    </source>
</evidence>
<dbReference type="SMART" id="SM00448">
    <property type="entry name" value="REC"/>
    <property type="match status" value="1"/>
</dbReference>
<feature type="domain" description="OmpR/PhoB-type" evidence="12">
    <location>
        <begin position="169"/>
        <end position="269"/>
    </location>
</feature>
<dbReference type="SMART" id="SM00862">
    <property type="entry name" value="Trans_reg_C"/>
    <property type="match status" value="1"/>
</dbReference>
<dbReference type="SUPFAM" id="SSF46894">
    <property type="entry name" value="C-terminal effector domain of the bipartite response regulators"/>
    <property type="match status" value="1"/>
</dbReference>
<proteinExistence type="predicted"/>
<keyword evidence="4" id="KW-0805">Transcription regulation</keyword>
<dbReference type="GO" id="GO:0005829">
    <property type="term" value="C:cytosol"/>
    <property type="evidence" value="ECO:0007669"/>
    <property type="project" value="TreeGrafter"/>
</dbReference>
<comment type="function">
    <text evidence="7">May play the central regulatory role in sporulation. It may be an element of the effector pathway responsible for the activation of sporulation genes in response to nutritional stress. Spo0A may act in concert with spo0H (a sigma factor) to control the expression of some genes that are critical to the sporulation process.</text>
</comment>
<evidence type="ECO:0000259" key="12">
    <source>
        <dbReference type="PROSITE" id="PS51755"/>
    </source>
</evidence>
<feature type="modified residue" description="4-aspartylphosphate" evidence="8">
    <location>
        <position position="87"/>
    </location>
</feature>
<evidence type="ECO:0000313" key="13">
    <source>
        <dbReference type="EMBL" id="HIY72984.1"/>
    </source>
</evidence>
<dbReference type="SUPFAM" id="SSF52172">
    <property type="entry name" value="CheY-like"/>
    <property type="match status" value="1"/>
</dbReference>
<sequence length="271" mass="30635">MAASWAWDRVASGADTGYNGSTSPARPEGRERESVDEARILLIEDDPDIREGVRLLLESEGYFVDEAADGETGLALVGEDTDLVILDIMMPGMSGLKVCQELRRSSNVPVLFLTARAQESDKLIGLMAGGDDYLTKPFSYTELMVRTRALLRRYRIYRGKGVSPVREQPTQLNAGGIRLSTVGNQVWVDGKEVRLSGLEYRLLRLLMEYPGTIFSAQTLYERVWEEPYFYSCGSTVMVHVRKLRLKVERDPQRPKRIVTEWGKGYRFEAVE</sequence>
<dbReference type="FunFam" id="3.40.50.2300:FF:000001">
    <property type="entry name" value="DNA-binding response regulator PhoB"/>
    <property type="match status" value="1"/>
</dbReference>
<feature type="domain" description="Response regulatory" evidence="11">
    <location>
        <begin position="39"/>
        <end position="151"/>
    </location>
</feature>
<dbReference type="InterPro" id="IPR016032">
    <property type="entry name" value="Sig_transdc_resp-reg_C-effctor"/>
</dbReference>
<name>A0A9D1Z2V2_9FIRM</name>
<dbReference type="PROSITE" id="PS51755">
    <property type="entry name" value="OMPR_PHOB"/>
    <property type="match status" value="1"/>
</dbReference>
<keyword evidence="5 9" id="KW-0238">DNA-binding</keyword>
<reference evidence="13" key="1">
    <citation type="journal article" date="2021" name="PeerJ">
        <title>Extensive microbial diversity within the chicken gut microbiome revealed by metagenomics and culture.</title>
        <authorList>
            <person name="Gilroy R."/>
            <person name="Ravi A."/>
            <person name="Getino M."/>
            <person name="Pursley I."/>
            <person name="Horton D.L."/>
            <person name="Alikhan N.F."/>
            <person name="Baker D."/>
            <person name="Gharbi K."/>
            <person name="Hall N."/>
            <person name="Watson M."/>
            <person name="Adriaenssens E.M."/>
            <person name="Foster-Nyarko E."/>
            <person name="Jarju S."/>
            <person name="Secka A."/>
            <person name="Antonio M."/>
            <person name="Oren A."/>
            <person name="Chaudhuri R.R."/>
            <person name="La Ragione R."/>
            <person name="Hildebrand F."/>
            <person name="Pallen M.J."/>
        </authorList>
    </citation>
    <scope>NUCLEOTIDE SEQUENCE</scope>
    <source>
        <strain evidence="13">CHK33-7979</strain>
    </source>
</reference>
<gene>
    <name evidence="13" type="ORF">H9826_03255</name>
</gene>
<dbReference type="InterPro" id="IPR001789">
    <property type="entry name" value="Sig_transdc_resp-reg_receiver"/>
</dbReference>
<dbReference type="PANTHER" id="PTHR48111:SF2">
    <property type="entry name" value="RESPONSE REGULATOR SAER"/>
    <property type="match status" value="1"/>
</dbReference>
<dbReference type="InterPro" id="IPR039420">
    <property type="entry name" value="WalR-like"/>
</dbReference>
<evidence type="ECO:0000256" key="3">
    <source>
        <dbReference type="ARBA" id="ARBA00023012"/>
    </source>
</evidence>
<dbReference type="Gene3D" id="1.10.10.10">
    <property type="entry name" value="Winged helix-like DNA-binding domain superfamily/Winged helix DNA-binding domain"/>
    <property type="match status" value="1"/>
</dbReference>
<feature type="DNA-binding region" description="OmpR/PhoB-type" evidence="9">
    <location>
        <begin position="169"/>
        <end position="269"/>
    </location>
</feature>
<protein>
    <recommendedName>
        <fullName evidence="1">Stage 0 sporulation protein A homolog</fullName>
    </recommendedName>
</protein>
<accession>A0A9D1Z2V2</accession>
<evidence type="ECO:0000256" key="10">
    <source>
        <dbReference type="SAM" id="MobiDB-lite"/>
    </source>
</evidence>
<organism evidence="13 14">
    <name type="scientific">Candidatus Intestinimonas merdavium</name>
    <dbReference type="NCBI Taxonomy" id="2838622"/>
    <lineage>
        <taxon>Bacteria</taxon>
        <taxon>Bacillati</taxon>
        <taxon>Bacillota</taxon>
        <taxon>Clostridia</taxon>
        <taxon>Eubacteriales</taxon>
        <taxon>Intestinimonas</taxon>
    </lineage>
</organism>
<evidence type="ECO:0000256" key="8">
    <source>
        <dbReference type="PROSITE-ProRule" id="PRU00169"/>
    </source>
</evidence>
<dbReference type="InterPro" id="IPR036388">
    <property type="entry name" value="WH-like_DNA-bd_sf"/>
</dbReference>
<dbReference type="EMBL" id="DXCX01000033">
    <property type="protein sequence ID" value="HIY72984.1"/>
    <property type="molecule type" value="Genomic_DNA"/>
</dbReference>
<keyword evidence="2 8" id="KW-0597">Phosphoprotein</keyword>
<dbReference type="PANTHER" id="PTHR48111">
    <property type="entry name" value="REGULATOR OF RPOS"/>
    <property type="match status" value="1"/>
</dbReference>
<dbReference type="Pfam" id="PF00486">
    <property type="entry name" value="Trans_reg_C"/>
    <property type="match status" value="1"/>
</dbReference>
<dbReference type="GO" id="GO:0032993">
    <property type="term" value="C:protein-DNA complex"/>
    <property type="evidence" value="ECO:0007669"/>
    <property type="project" value="TreeGrafter"/>
</dbReference>
<feature type="region of interest" description="Disordered" evidence="10">
    <location>
        <begin position="1"/>
        <end position="33"/>
    </location>
</feature>
<keyword evidence="6" id="KW-0804">Transcription</keyword>
<dbReference type="InterPro" id="IPR001867">
    <property type="entry name" value="OmpR/PhoB-type_DNA-bd"/>
</dbReference>
<dbReference type="PROSITE" id="PS50110">
    <property type="entry name" value="RESPONSE_REGULATORY"/>
    <property type="match status" value="1"/>
</dbReference>
<evidence type="ECO:0000256" key="1">
    <source>
        <dbReference type="ARBA" id="ARBA00018672"/>
    </source>
</evidence>
<keyword evidence="3" id="KW-0902">Two-component regulatory system</keyword>
<evidence type="ECO:0000256" key="7">
    <source>
        <dbReference type="ARBA" id="ARBA00024867"/>
    </source>
</evidence>
<comment type="caution">
    <text evidence="13">The sequence shown here is derived from an EMBL/GenBank/DDBJ whole genome shotgun (WGS) entry which is preliminary data.</text>
</comment>
<dbReference type="GO" id="GO:0006355">
    <property type="term" value="P:regulation of DNA-templated transcription"/>
    <property type="evidence" value="ECO:0007669"/>
    <property type="project" value="InterPro"/>
</dbReference>
<evidence type="ECO:0000256" key="2">
    <source>
        <dbReference type="ARBA" id="ARBA00022553"/>
    </source>
</evidence>
<dbReference type="AlphaFoldDB" id="A0A9D1Z2V2"/>
<dbReference type="InterPro" id="IPR011006">
    <property type="entry name" value="CheY-like_superfamily"/>
</dbReference>
<dbReference type="CDD" id="cd17574">
    <property type="entry name" value="REC_OmpR"/>
    <property type="match status" value="1"/>
</dbReference>
<evidence type="ECO:0000256" key="4">
    <source>
        <dbReference type="ARBA" id="ARBA00023015"/>
    </source>
</evidence>
<dbReference type="Gene3D" id="3.40.50.2300">
    <property type="match status" value="1"/>
</dbReference>
<evidence type="ECO:0000313" key="14">
    <source>
        <dbReference type="Proteomes" id="UP000886824"/>
    </source>
</evidence>
<dbReference type="Pfam" id="PF00072">
    <property type="entry name" value="Response_reg"/>
    <property type="match status" value="1"/>
</dbReference>
<evidence type="ECO:0000256" key="6">
    <source>
        <dbReference type="ARBA" id="ARBA00023163"/>
    </source>
</evidence>
<evidence type="ECO:0000256" key="9">
    <source>
        <dbReference type="PROSITE-ProRule" id="PRU01091"/>
    </source>
</evidence>
<dbReference type="Gene3D" id="6.10.250.690">
    <property type="match status" value="1"/>
</dbReference>